<evidence type="ECO:0000256" key="1">
    <source>
        <dbReference type="SAM" id="MobiDB-lite"/>
    </source>
</evidence>
<dbReference type="Proteomes" id="UP001295444">
    <property type="component" value="Chromosome 13"/>
</dbReference>
<dbReference type="GO" id="GO:0007018">
    <property type="term" value="P:microtubule-based movement"/>
    <property type="evidence" value="ECO:0007669"/>
    <property type="project" value="InterPro"/>
</dbReference>
<name>A0AAD1WTZ6_PELCU</name>
<dbReference type="InterPro" id="IPR057090">
    <property type="entry name" value="HTH_KIF26A_B_1st"/>
</dbReference>
<organism evidence="3 4">
    <name type="scientific">Pelobates cultripes</name>
    <name type="common">Western spadefoot toad</name>
    <dbReference type="NCBI Taxonomy" id="61616"/>
    <lineage>
        <taxon>Eukaryota</taxon>
        <taxon>Metazoa</taxon>
        <taxon>Chordata</taxon>
        <taxon>Craniata</taxon>
        <taxon>Vertebrata</taxon>
        <taxon>Euteleostomi</taxon>
        <taxon>Amphibia</taxon>
        <taxon>Batrachia</taxon>
        <taxon>Anura</taxon>
        <taxon>Pelobatoidea</taxon>
        <taxon>Pelobatidae</taxon>
        <taxon>Pelobates</taxon>
    </lineage>
</organism>
<dbReference type="EMBL" id="OW240924">
    <property type="protein sequence ID" value="CAH2328631.1"/>
    <property type="molecule type" value="Genomic_DNA"/>
</dbReference>
<feature type="region of interest" description="Disordered" evidence="1">
    <location>
        <begin position="1"/>
        <end position="56"/>
    </location>
</feature>
<feature type="compositionally biased region" description="Polar residues" evidence="1">
    <location>
        <begin position="1"/>
        <end position="10"/>
    </location>
</feature>
<sequence>MIPDSNNNPGKVSDRFPGRELPSSPRKRLQSADEAVRGSRPPPEGAGAASLSELGHTEGAGSGDWCPYCQAKLAELKKQALKLAIPGSTTNPQFSALIFDKLQVPDYLLKSRNEGESRCDICATHLNQLKQEAVQMIQAFNQTGNPEILDCPRSVPVASVLPGLSPQKMVTVSSQKELLMIAGQVGKQPGKPTPVFPGTEKKKGLGWTQGPGSFPSSSLQVTVAPNSLGGTLSSVTIQAQQYLEGMWSISRVNNFLPSSCQRTNSLLDWVSTLRTWKFPCVTDVFGYLKRKSLTSLLCTMPNQFYTP</sequence>
<gene>
    <name evidence="3" type="ORF">PECUL_23A029579</name>
</gene>
<dbReference type="AlphaFoldDB" id="A0AAD1WTZ6"/>
<dbReference type="PANTHER" id="PTHR21608:SF6">
    <property type="entry name" value="KINESIN-LIKE PROTEIN KIF26A"/>
    <property type="match status" value="1"/>
</dbReference>
<feature type="domain" description="Kinesin-like protein KIF26A/B helical" evidence="2">
    <location>
        <begin position="63"/>
        <end position="143"/>
    </location>
</feature>
<keyword evidence="4" id="KW-1185">Reference proteome</keyword>
<reference evidence="3" key="1">
    <citation type="submission" date="2022-03" db="EMBL/GenBank/DDBJ databases">
        <authorList>
            <person name="Alioto T."/>
            <person name="Alioto T."/>
            <person name="Gomez Garrido J."/>
        </authorList>
    </citation>
    <scope>NUCLEOTIDE SEQUENCE</scope>
</reference>
<evidence type="ECO:0000259" key="2">
    <source>
        <dbReference type="Pfam" id="PF23081"/>
    </source>
</evidence>
<evidence type="ECO:0000313" key="3">
    <source>
        <dbReference type="EMBL" id="CAH2328631.1"/>
    </source>
</evidence>
<dbReference type="Pfam" id="PF23081">
    <property type="entry name" value="HTH_KIF26A_B_1st"/>
    <property type="match status" value="1"/>
</dbReference>
<accession>A0AAD1WTZ6</accession>
<proteinExistence type="predicted"/>
<protein>
    <submittedName>
        <fullName evidence="3">Kinesin KIF26A isoform X1</fullName>
    </submittedName>
</protein>
<dbReference type="GO" id="GO:0003777">
    <property type="term" value="F:microtubule motor activity"/>
    <property type="evidence" value="ECO:0007669"/>
    <property type="project" value="InterPro"/>
</dbReference>
<evidence type="ECO:0000313" key="4">
    <source>
        <dbReference type="Proteomes" id="UP001295444"/>
    </source>
</evidence>
<dbReference type="PANTHER" id="PTHR21608">
    <property type="entry name" value="KINESIN-LIKE PROTEIN CG14535"/>
    <property type="match status" value="1"/>
</dbReference>
<dbReference type="InterPro" id="IPR027640">
    <property type="entry name" value="Kinesin-like_fam"/>
</dbReference>